<keyword evidence="2" id="KW-0808">Transferase</keyword>
<accession>A0A239PQT9</accession>
<gene>
    <name evidence="2" type="ORF">SAMN06297382_1455</name>
</gene>
<evidence type="ECO:0000313" key="3">
    <source>
        <dbReference type="Proteomes" id="UP000198346"/>
    </source>
</evidence>
<dbReference type="PANTHER" id="PTHR48228:SF5">
    <property type="entry name" value="ALPHA-METHYLACYL-COA RACEMASE"/>
    <property type="match status" value="1"/>
</dbReference>
<dbReference type="SUPFAM" id="SSF89796">
    <property type="entry name" value="CoA-transferase family III (CaiB/BaiF)"/>
    <property type="match status" value="1"/>
</dbReference>
<name>A0A239PQT9_9PROT</name>
<dbReference type="GO" id="GO:0016740">
    <property type="term" value="F:transferase activity"/>
    <property type="evidence" value="ECO:0007669"/>
    <property type="project" value="UniProtKB-KW"/>
</dbReference>
<dbReference type="InterPro" id="IPR003673">
    <property type="entry name" value="CoA-Trfase_fam_III"/>
</dbReference>
<dbReference type="InterPro" id="IPR023606">
    <property type="entry name" value="CoA-Trfase_III_dom_1_sf"/>
</dbReference>
<feature type="region of interest" description="Disordered" evidence="1">
    <location>
        <begin position="330"/>
        <end position="349"/>
    </location>
</feature>
<proteinExistence type="predicted"/>
<evidence type="ECO:0000256" key="1">
    <source>
        <dbReference type="SAM" id="MobiDB-lite"/>
    </source>
</evidence>
<reference evidence="2 3" key="1">
    <citation type="submission" date="2017-07" db="EMBL/GenBank/DDBJ databases">
        <authorList>
            <person name="Sun Z.S."/>
            <person name="Albrecht U."/>
            <person name="Echele G."/>
            <person name="Lee C.C."/>
        </authorList>
    </citation>
    <scope>NUCLEOTIDE SEQUENCE [LARGE SCALE GENOMIC DNA]</scope>
    <source>
        <strain evidence="2 3">CGMCC 1.12710</strain>
    </source>
</reference>
<dbReference type="Pfam" id="PF02515">
    <property type="entry name" value="CoA_transf_3"/>
    <property type="match status" value="1"/>
</dbReference>
<organism evidence="2 3">
    <name type="scientific">Amphiplicatus metriothermophilus</name>
    <dbReference type="NCBI Taxonomy" id="1519374"/>
    <lineage>
        <taxon>Bacteria</taxon>
        <taxon>Pseudomonadati</taxon>
        <taxon>Pseudomonadota</taxon>
        <taxon>Alphaproteobacteria</taxon>
        <taxon>Parvularculales</taxon>
        <taxon>Parvularculaceae</taxon>
        <taxon>Amphiplicatus</taxon>
    </lineage>
</organism>
<dbReference type="Gene3D" id="3.40.50.10540">
    <property type="entry name" value="Crotonobetainyl-coa:carnitine coa-transferase, domain 1"/>
    <property type="match status" value="1"/>
</dbReference>
<dbReference type="EMBL" id="FZQA01000002">
    <property type="protein sequence ID" value="SNT72413.1"/>
    <property type="molecule type" value="Genomic_DNA"/>
</dbReference>
<dbReference type="RefSeq" id="WP_089411903.1">
    <property type="nucleotide sequence ID" value="NZ_FZQA01000002.1"/>
</dbReference>
<dbReference type="PANTHER" id="PTHR48228">
    <property type="entry name" value="SUCCINYL-COA--D-CITRAMALATE COA-TRANSFERASE"/>
    <property type="match status" value="1"/>
</dbReference>
<dbReference type="Gene3D" id="3.30.1540.10">
    <property type="entry name" value="formyl-coa transferase, domain 3"/>
    <property type="match status" value="1"/>
</dbReference>
<keyword evidence="3" id="KW-1185">Reference proteome</keyword>
<dbReference type="OrthoDB" id="7488526at2"/>
<dbReference type="AlphaFoldDB" id="A0A239PQT9"/>
<sequence length="372" mass="38824">MGILRGLRVVEFEGLGPGPFCGMLLADLGADVIVIERPDGAVGGPGAIFRRGKRSIALDLKRPAAREAALRICANAEALIEGLRPGVMERLGLGPDDVRAVNPKIVYGRLTGWGQTGPLAAAAGHDLNYASLAGAAWYAGRAGEAPVPPPTLAGDVAGGALYLAVGILAGLLRARETGEGSVVDAAIVDGAAHMMNLLLSLRAAGGLPDERGRSMVDGAHFYDVYQCKDGGWISIGPLEPKFYALLLEKLGLSGDPDFANQYDAAKWPALKARLRDLFASRTRGEWTALLEGTDVCFAPVLSPGEAAEHPHMRARDAYRIVGGVLQGAPAPRFDGAPAPEPGPVPARGAHTTDILREAGLAEDEIRVLTDAS</sequence>
<protein>
    <submittedName>
        <fullName evidence="2">Crotonobetainyl-CoA:carnitine CoA-transferase CaiB</fullName>
    </submittedName>
</protein>
<dbReference type="InterPro" id="IPR050509">
    <property type="entry name" value="CoA-transferase_III"/>
</dbReference>
<evidence type="ECO:0000313" key="2">
    <source>
        <dbReference type="EMBL" id="SNT72413.1"/>
    </source>
</evidence>
<dbReference type="InterPro" id="IPR044855">
    <property type="entry name" value="CoA-Trfase_III_dom3_sf"/>
</dbReference>
<dbReference type="Proteomes" id="UP000198346">
    <property type="component" value="Unassembled WGS sequence"/>
</dbReference>